<dbReference type="Proteomes" id="UP000886757">
    <property type="component" value="Unassembled WGS sequence"/>
</dbReference>
<name>A0A9D1D8P7_9FIRM</name>
<keyword evidence="3" id="KW-0012">Acyltransferase</keyword>
<feature type="transmembrane region" description="Helical" evidence="1">
    <location>
        <begin position="100"/>
        <end position="118"/>
    </location>
</feature>
<comment type="caution">
    <text evidence="3">The sequence shown here is derived from an EMBL/GenBank/DDBJ whole genome shotgun (WGS) entry which is preliminary data.</text>
</comment>
<evidence type="ECO:0000313" key="4">
    <source>
        <dbReference type="Proteomes" id="UP000886757"/>
    </source>
</evidence>
<reference evidence="3" key="1">
    <citation type="submission" date="2020-10" db="EMBL/GenBank/DDBJ databases">
        <authorList>
            <person name="Gilroy R."/>
        </authorList>
    </citation>
    <scope>NUCLEOTIDE SEQUENCE</scope>
    <source>
        <strain evidence="3">ChiSjej4B22-8148</strain>
    </source>
</reference>
<feature type="domain" description="Acyltransferase 3" evidence="2">
    <location>
        <begin position="8"/>
        <end position="355"/>
    </location>
</feature>
<gene>
    <name evidence="3" type="ORF">IAB31_03895</name>
</gene>
<evidence type="ECO:0000259" key="2">
    <source>
        <dbReference type="Pfam" id="PF01757"/>
    </source>
</evidence>
<keyword evidence="1" id="KW-0812">Transmembrane</keyword>
<feature type="transmembrane region" description="Helical" evidence="1">
    <location>
        <begin position="303"/>
        <end position="320"/>
    </location>
</feature>
<accession>A0A9D1D8P7</accession>
<feature type="transmembrane region" description="Helical" evidence="1">
    <location>
        <begin position="153"/>
        <end position="171"/>
    </location>
</feature>
<keyword evidence="1" id="KW-1133">Transmembrane helix</keyword>
<keyword evidence="3" id="KW-0808">Transferase</keyword>
<dbReference type="GO" id="GO:0016020">
    <property type="term" value="C:membrane"/>
    <property type="evidence" value="ECO:0007669"/>
    <property type="project" value="TreeGrafter"/>
</dbReference>
<dbReference type="Pfam" id="PF01757">
    <property type="entry name" value="Acyl_transf_3"/>
    <property type="match status" value="1"/>
</dbReference>
<feature type="transmembrane region" description="Helical" evidence="1">
    <location>
        <begin position="340"/>
        <end position="363"/>
    </location>
</feature>
<dbReference type="PANTHER" id="PTHR23028:SF53">
    <property type="entry name" value="ACYL_TRANSF_3 DOMAIN-CONTAINING PROTEIN"/>
    <property type="match status" value="1"/>
</dbReference>
<feature type="transmembrane region" description="Helical" evidence="1">
    <location>
        <begin position="41"/>
        <end position="61"/>
    </location>
</feature>
<keyword evidence="1" id="KW-0472">Membrane</keyword>
<evidence type="ECO:0000313" key="3">
    <source>
        <dbReference type="EMBL" id="HIR13051.1"/>
    </source>
</evidence>
<dbReference type="EMBL" id="DVGK01000043">
    <property type="protein sequence ID" value="HIR13051.1"/>
    <property type="molecule type" value="Genomic_DNA"/>
</dbReference>
<feature type="transmembrane region" description="Helical" evidence="1">
    <location>
        <begin position="12"/>
        <end position="29"/>
    </location>
</feature>
<reference evidence="3" key="2">
    <citation type="journal article" date="2021" name="PeerJ">
        <title>Extensive microbial diversity within the chicken gut microbiome revealed by metagenomics and culture.</title>
        <authorList>
            <person name="Gilroy R."/>
            <person name="Ravi A."/>
            <person name="Getino M."/>
            <person name="Pursley I."/>
            <person name="Horton D.L."/>
            <person name="Alikhan N.F."/>
            <person name="Baker D."/>
            <person name="Gharbi K."/>
            <person name="Hall N."/>
            <person name="Watson M."/>
            <person name="Adriaenssens E.M."/>
            <person name="Foster-Nyarko E."/>
            <person name="Jarju S."/>
            <person name="Secka A."/>
            <person name="Antonio M."/>
            <person name="Oren A."/>
            <person name="Chaudhuri R.R."/>
            <person name="La Ragione R."/>
            <person name="Hildebrand F."/>
            <person name="Pallen M.J."/>
        </authorList>
    </citation>
    <scope>NUCLEOTIDE SEQUENCE</scope>
    <source>
        <strain evidence="3">ChiSjej4B22-8148</strain>
    </source>
</reference>
<dbReference type="PANTHER" id="PTHR23028">
    <property type="entry name" value="ACETYLTRANSFERASE"/>
    <property type="match status" value="1"/>
</dbReference>
<proteinExistence type="predicted"/>
<feature type="transmembrane region" description="Helical" evidence="1">
    <location>
        <begin position="273"/>
        <end position="291"/>
    </location>
</feature>
<feature type="transmembrane region" description="Helical" evidence="1">
    <location>
        <begin position="178"/>
        <end position="196"/>
    </location>
</feature>
<dbReference type="GO" id="GO:0016747">
    <property type="term" value="F:acyltransferase activity, transferring groups other than amino-acyl groups"/>
    <property type="evidence" value="ECO:0007669"/>
    <property type="project" value="InterPro"/>
</dbReference>
<dbReference type="GO" id="GO:0009103">
    <property type="term" value="P:lipopolysaccharide biosynthetic process"/>
    <property type="evidence" value="ECO:0007669"/>
    <property type="project" value="TreeGrafter"/>
</dbReference>
<protein>
    <submittedName>
        <fullName evidence="3">Acyltransferase</fullName>
    </submittedName>
</protein>
<dbReference type="InterPro" id="IPR050879">
    <property type="entry name" value="Acyltransferase_3"/>
</dbReference>
<sequence length="370" mass="41553">MEKRKNGKIELIRFIFTMFIVFYHCQRHYLKGVVYAGHFTFFARGYIGVEFFFLVTGFFMARTAYKYGSKLPQTAGAEPGAASGLGRETASFVWRKMKAILPYHFSAFGIILAVTAIYERQSVGEVIKTIFNSVPGLLLFSKTGFNFGNLNRVEWYLIAMIFTLMILYPLCRKYYSMYVYVIAPMGGMFILGYLTTNFGSLVGGGASTWNGAVYTCMLRALAEISLGASCFEFARRLQEISLTKRQKLFLTAAENGCYLFSFLFVISNLDAKYSIYALLALFLAVGLTLSGVTHGSRMFDNRVCYFLGSSSLIVYLSQVLPLDMVKALFPDSSGYGKTLIMVLLTLANAVLCSFVVKAFRAVYRKYRSGR</sequence>
<dbReference type="AlphaFoldDB" id="A0A9D1D8P7"/>
<evidence type="ECO:0000256" key="1">
    <source>
        <dbReference type="SAM" id="Phobius"/>
    </source>
</evidence>
<organism evidence="3 4">
    <name type="scientific">Candidatus Choladousia intestinavium</name>
    <dbReference type="NCBI Taxonomy" id="2840727"/>
    <lineage>
        <taxon>Bacteria</taxon>
        <taxon>Bacillati</taxon>
        <taxon>Bacillota</taxon>
        <taxon>Clostridia</taxon>
        <taxon>Lachnospirales</taxon>
        <taxon>Lachnospiraceae</taxon>
        <taxon>Lachnospiraceae incertae sedis</taxon>
        <taxon>Candidatus Choladousia</taxon>
    </lineage>
</organism>
<dbReference type="InterPro" id="IPR002656">
    <property type="entry name" value="Acyl_transf_3_dom"/>
</dbReference>